<accession>A0A9P0ZTK5</accession>
<feature type="region of interest" description="Disordered" evidence="1">
    <location>
        <begin position="47"/>
        <end position="75"/>
    </location>
</feature>
<dbReference type="Proteomes" id="UP001152484">
    <property type="component" value="Unassembled WGS sequence"/>
</dbReference>
<keyword evidence="4" id="KW-1185">Reference proteome</keyword>
<evidence type="ECO:0000256" key="1">
    <source>
        <dbReference type="SAM" id="MobiDB-lite"/>
    </source>
</evidence>
<keyword evidence="2" id="KW-1133">Transmembrane helix</keyword>
<proteinExistence type="predicted"/>
<reference evidence="3" key="1">
    <citation type="submission" date="2022-07" db="EMBL/GenBank/DDBJ databases">
        <authorList>
            <person name="Macas J."/>
            <person name="Novak P."/>
            <person name="Neumann P."/>
        </authorList>
    </citation>
    <scope>NUCLEOTIDE SEQUENCE</scope>
</reference>
<comment type="caution">
    <text evidence="3">The sequence shown here is derived from an EMBL/GenBank/DDBJ whole genome shotgun (WGS) entry which is preliminary data.</text>
</comment>
<evidence type="ECO:0000313" key="4">
    <source>
        <dbReference type="Proteomes" id="UP001152484"/>
    </source>
</evidence>
<feature type="region of interest" description="Disordered" evidence="1">
    <location>
        <begin position="97"/>
        <end position="117"/>
    </location>
</feature>
<dbReference type="AlphaFoldDB" id="A0A9P0ZTK5"/>
<keyword evidence="2" id="KW-0812">Transmembrane</keyword>
<gene>
    <name evidence="3" type="ORF">CEURO_LOCUS18783</name>
</gene>
<keyword evidence="2" id="KW-0472">Membrane</keyword>
<evidence type="ECO:0000313" key="3">
    <source>
        <dbReference type="EMBL" id="CAH9110253.1"/>
    </source>
</evidence>
<dbReference type="EMBL" id="CAMAPE010000053">
    <property type="protein sequence ID" value="CAH9110253.1"/>
    <property type="molecule type" value="Genomic_DNA"/>
</dbReference>
<feature type="transmembrane region" description="Helical" evidence="2">
    <location>
        <begin position="20"/>
        <end position="41"/>
    </location>
</feature>
<name>A0A9P0ZTK5_CUSEU</name>
<organism evidence="3 4">
    <name type="scientific">Cuscuta europaea</name>
    <name type="common">European dodder</name>
    <dbReference type="NCBI Taxonomy" id="41803"/>
    <lineage>
        <taxon>Eukaryota</taxon>
        <taxon>Viridiplantae</taxon>
        <taxon>Streptophyta</taxon>
        <taxon>Embryophyta</taxon>
        <taxon>Tracheophyta</taxon>
        <taxon>Spermatophyta</taxon>
        <taxon>Magnoliopsida</taxon>
        <taxon>eudicotyledons</taxon>
        <taxon>Gunneridae</taxon>
        <taxon>Pentapetalae</taxon>
        <taxon>asterids</taxon>
        <taxon>lamiids</taxon>
        <taxon>Solanales</taxon>
        <taxon>Convolvulaceae</taxon>
        <taxon>Cuscuteae</taxon>
        <taxon>Cuscuta</taxon>
        <taxon>Cuscuta subgen. Cuscuta</taxon>
    </lineage>
</organism>
<sequence length="117" mass="13181">MVPGRSLCWMMPRSGQLLVLSSPVIAREIFFNIIFLFYFILKRRPKDRTGRSAGGRTELPPPHRSPLVDAPKSGAPSPFSVVLTVLYLIRHHLHDPQCGSHRHSIAERDQISCPTGR</sequence>
<evidence type="ECO:0000256" key="2">
    <source>
        <dbReference type="SAM" id="Phobius"/>
    </source>
</evidence>
<protein>
    <submittedName>
        <fullName evidence="3">Uncharacterized protein</fullName>
    </submittedName>
</protein>